<evidence type="ECO:0000313" key="18">
    <source>
        <dbReference type="Xenbase" id="XB-GENE-5917018"/>
    </source>
</evidence>
<dbReference type="SUPFAM" id="SSF109604">
    <property type="entry name" value="HD-domain/PDEase-like"/>
    <property type="match status" value="1"/>
</dbReference>
<evidence type="ECO:0000313" key="15">
    <source>
        <dbReference type="EMBL" id="AAH99362.1"/>
    </source>
</evidence>
<dbReference type="GO" id="GO:0046872">
    <property type="term" value="F:metal ion binding"/>
    <property type="evidence" value="ECO:0007669"/>
    <property type="project" value="UniProtKB-KW"/>
</dbReference>
<dbReference type="DNASU" id="734701"/>
<reference evidence="16" key="3">
    <citation type="submission" date="2024-06" db="UniProtKB">
        <authorList>
            <consortium name="RefSeq"/>
        </authorList>
    </citation>
    <scope>NUCLEOTIDE SEQUENCE [LARGE SCALE GENOMIC DNA]</scope>
    <source>
        <strain evidence="16">J_2021</strain>
    </source>
</reference>
<reference evidence="17" key="1">
    <citation type="journal article" date="2002" name="Dev. Dyn.">
        <title>Genetic and genomic tools for Xenopus research: The NIH Xenopus initiative.</title>
        <authorList>
            <person name="Klein S.L."/>
            <person name="Strausberg R.L."/>
            <person name="Wagner L."/>
            <person name="Pontius J."/>
            <person name="Clifton S.W."/>
            <person name="Richardson P."/>
        </authorList>
    </citation>
    <scope>NUCLEOTIDE SEQUENCE</scope>
</reference>
<dbReference type="SMR" id="Q4KL87"/>
<evidence type="ECO:0000256" key="8">
    <source>
        <dbReference type="ARBA" id="ARBA00061167"/>
    </source>
</evidence>
<dbReference type="InterPro" id="IPR002073">
    <property type="entry name" value="PDEase_catalytic_dom"/>
</dbReference>
<dbReference type="EMBL" id="BC099362">
    <property type="protein sequence ID" value="AAH99362.1"/>
    <property type="molecule type" value="mRNA"/>
</dbReference>
<feature type="region of interest" description="Disordered" evidence="13">
    <location>
        <begin position="1"/>
        <end position="32"/>
    </location>
</feature>
<feature type="binding site" evidence="11">
    <location>
        <position position="240"/>
    </location>
    <ligand>
        <name>AMP</name>
        <dbReference type="ChEBI" id="CHEBI:456215"/>
    </ligand>
</feature>
<dbReference type="EC" id="3.1.4.35" evidence="2"/>
<dbReference type="InterPro" id="IPR023174">
    <property type="entry name" value="PDEase_CS"/>
</dbReference>
<dbReference type="Gene3D" id="1.10.1300.10">
    <property type="entry name" value="3'5'-cyclic nucleotide phosphodiesterase, catalytic domain"/>
    <property type="match status" value="1"/>
</dbReference>
<feature type="compositionally biased region" description="Polar residues" evidence="13">
    <location>
        <begin position="8"/>
        <end position="28"/>
    </location>
</feature>
<feature type="binding site" evidence="11">
    <location>
        <position position="132"/>
    </location>
    <ligand>
        <name>AMP</name>
        <dbReference type="ChEBI" id="CHEBI:456215"/>
    </ligand>
</feature>
<evidence type="ECO:0000313" key="16">
    <source>
        <dbReference type="Proteomes" id="UP000186698"/>
    </source>
</evidence>
<evidence type="ECO:0000259" key="14">
    <source>
        <dbReference type="PROSITE" id="PS51845"/>
    </source>
</evidence>
<evidence type="ECO:0000256" key="2">
    <source>
        <dbReference type="ARBA" id="ARBA00012319"/>
    </source>
</evidence>
<feature type="binding site" evidence="11">
    <location>
        <position position="291"/>
    </location>
    <ligand>
        <name>AMP</name>
        <dbReference type="ChEBI" id="CHEBI:456215"/>
    </ligand>
</feature>
<comment type="function">
    <text evidence="7">Specifically hydrolyzes the second messenger cGMP, which is a key regulator of many important physiological processes. Highly specific: compared to other members of the cyclic nucleotide phosphodiesterase family, has the highest affinity and selectivity for cGMP. Specifically regulates natriuretic-peptide-dependent cGMP signaling in heart, acting as a regulator of cardiac hypertrophy in myocytes and muscle. Does not regulate nitric oxide-dependent cGMP in heart. Additional experiments are required to confirm whether its ability to hydrolyze natriuretic-peptide-dependent cGMP is specific to heart or is a general feature of the protein. In brain, involved in cognitive function, such as learning and long-term memory.</text>
</comment>
<evidence type="ECO:0000256" key="11">
    <source>
        <dbReference type="PIRSR" id="PIRSR623088-2"/>
    </source>
</evidence>
<evidence type="ECO:0000256" key="4">
    <source>
        <dbReference type="ARBA" id="ARBA00022723"/>
    </source>
</evidence>
<dbReference type="CTD" id="734701"/>
<dbReference type="GO" id="GO:0046069">
    <property type="term" value="P:cGMP catabolic process"/>
    <property type="evidence" value="ECO:0000318"/>
    <property type="project" value="GO_Central"/>
</dbReference>
<dbReference type="SMART" id="SM00471">
    <property type="entry name" value="HDc"/>
    <property type="match status" value="1"/>
</dbReference>
<feature type="binding site" evidence="11">
    <location>
        <begin position="91"/>
        <end position="95"/>
    </location>
    <ligand>
        <name>AMP</name>
        <dbReference type="ChEBI" id="CHEBI:456215"/>
    </ligand>
</feature>
<feature type="active site" description="Proton donor" evidence="10">
    <location>
        <position position="91"/>
    </location>
</feature>
<feature type="binding site" evidence="12">
    <location>
        <position position="95"/>
    </location>
    <ligand>
        <name>Zn(2+)</name>
        <dbReference type="ChEBI" id="CHEBI:29105"/>
        <label>1</label>
    </ligand>
</feature>
<dbReference type="PANTHER" id="PTHR11347">
    <property type="entry name" value="CYCLIC NUCLEOTIDE PHOSPHODIESTERASE"/>
    <property type="match status" value="1"/>
</dbReference>
<dbReference type="PROSITE" id="PS00126">
    <property type="entry name" value="PDEASE_I_1"/>
    <property type="match status" value="1"/>
</dbReference>
<proteinExistence type="evidence at transcript level"/>
<dbReference type="Proteomes" id="UP000186698">
    <property type="component" value="Chromosome 2S"/>
</dbReference>
<dbReference type="AlphaFoldDB" id="Q4KL87"/>
<evidence type="ECO:0000256" key="10">
    <source>
        <dbReference type="PIRSR" id="PIRSR623088-1"/>
    </source>
</evidence>
<name>Q4KL87_XENLA</name>
<gene>
    <name evidence="17 18" type="primary">pde9a.S</name>
    <name evidence="15" type="synonym">MGC116558</name>
    <name evidence="17" type="synonym">pde9a</name>
    <name evidence="17" type="synonym">pde9a.L</name>
</gene>
<evidence type="ECO:0000256" key="12">
    <source>
        <dbReference type="PIRSR" id="PIRSR623088-3"/>
    </source>
</evidence>
<dbReference type="GeneID" id="734701"/>
<dbReference type="InterPro" id="IPR003607">
    <property type="entry name" value="HD/PDEase_dom"/>
</dbReference>
<keyword evidence="5" id="KW-0378">Hydrolase</keyword>
<sequence length="342" mass="39705">MDSDMKQSSETPSNIPTSKSNQQITQPSEETRKALKQPTFNVWGMERKQMLCLLEQMFYELDLVTEFKMEPETVRCFLTSVQKHYQENPFHNFYHGFSVTQMMYCVISQCQLQEHLSHIDILTLMVAALCHDLDHPGLSNSYQVNAQTDLARQYHNKSPLENHHWAVAWRILSQKQSNLLLGADPKQVPHIQQEIMELILATDMAHHGEILQTLQNIENFNFSNREHVTALKKGLIKICDISNEARPAEQAEIWADALMEEYFLQSDREKDEGLPVTPYMDRDKVKKADAQSSFISFLLIPLCEALCKHFPLLNNLLLQPLRAARLRYQQQMDNGMLERQDM</sequence>
<dbReference type="Pfam" id="PF00233">
    <property type="entry name" value="PDEase_I"/>
    <property type="match status" value="1"/>
</dbReference>
<dbReference type="GO" id="GO:0007165">
    <property type="term" value="P:signal transduction"/>
    <property type="evidence" value="ECO:0007669"/>
    <property type="project" value="InterPro"/>
</dbReference>
<dbReference type="PRINTS" id="PR00387">
    <property type="entry name" value="PDIESTERASE1"/>
</dbReference>
<evidence type="ECO:0000256" key="6">
    <source>
        <dbReference type="ARBA" id="ARBA00037913"/>
    </source>
</evidence>
<accession>Q4KL87</accession>
<evidence type="ECO:0000256" key="7">
    <source>
        <dbReference type="ARBA" id="ARBA00058791"/>
    </source>
</evidence>
<dbReference type="FunFam" id="1.10.1300.10:FF:000006">
    <property type="entry name" value="Phosphodiesterase 9A"/>
    <property type="match status" value="1"/>
</dbReference>
<dbReference type="GO" id="GO:0004115">
    <property type="term" value="F:3',5'-cyclic-AMP phosphodiesterase activity"/>
    <property type="evidence" value="ECO:0000318"/>
    <property type="project" value="GO_Central"/>
</dbReference>
<comment type="catalytic activity">
    <reaction evidence="1">
        <text>3',5'-cyclic GMP + H2O = GMP + H(+)</text>
        <dbReference type="Rhea" id="RHEA:16957"/>
        <dbReference type="ChEBI" id="CHEBI:15377"/>
        <dbReference type="ChEBI" id="CHEBI:15378"/>
        <dbReference type="ChEBI" id="CHEBI:57746"/>
        <dbReference type="ChEBI" id="CHEBI:58115"/>
        <dbReference type="EC" id="3.1.4.35"/>
    </reaction>
</comment>
<dbReference type="InterPro" id="IPR036971">
    <property type="entry name" value="PDEase_catalytic_dom_sf"/>
</dbReference>
<evidence type="ECO:0000256" key="13">
    <source>
        <dbReference type="SAM" id="MobiDB-lite"/>
    </source>
</evidence>
<dbReference type="GO" id="GO:0141162">
    <property type="term" value="P:negative regulation of cAMP/PKA signal transduction"/>
    <property type="evidence" value="ECO:0000318"/>
    <property type="project" value="GO_Central"/>
</dbReference>
<organism evidence="15">
    <name type="scientific">Xenopus laevis</name>
    <name type="common">African clawed frog</name>
    <dbReference type="NCBI Taxonomy" id="8355"/>
    <lineage>
        <taxon>Eukaryota</taxon>
        <taxon>Metazoa</taxon>
        <taxon>Chordata</taxon>
        <taxon>Craniata</taxon>
        <taxon>Vertebrata</taxon>
        <taxon>Euteleostomi</taxon>
        <taxon>Amphibia</taxon>
        <taxon>Batrachia</taxon>
        <taxon>Anura</taxon>
        <taxon>Pipoidea</taxon>
        <taxon>Pipidae</taxon>
        <taxon>Xenopodinae</taxon>
        <taxon>Xenopus</taxon>
        <taxon>Xenopus</taxon>
    </lineage>
</organism>
<dbReference type="KEGG" id="xla:734701"/>
<evidence type="ECO:0000256" key="9">
    <source>
        <dbReference type="ARBA" id="ARBA00071671"/>
    </source>
</evidence>
<keyword evidence="16" id="KW-1185">Reference proteome</keyword>
<reference evidence="15" key="2">
    <citation type="submission" date="2005-07" db="EMBL/GenBank/DDBJ databases">
        <authorList>
            <consortium name="NIH - Xenopus Gene Collection (XGC) project"/>
        </authorList>
    </citation>
    <scope>NUCLEOTIDE SEQUENCE [LARGE SCALE MRNA]</scope>
    <source>
        <tissue evidence="15">Whole</tissue>
    </source>
</reference>
<dbReference type="RefSeq" id="NP_001089641.1">
    <property type="nucleotide sequence ID" value="NM_001096172.2"/>
</dbReference>
<feature type="domain" description="PDEase" evidence="14">
    <location>
        <begin position="1"/>
        <end position="335"/>
    </location>
</feature>
<evidence type="ECO:0000256" key="5">
    <source>
        <dbReference type="ARBA" id="ARBA00022801"/>
    </source>
</evidence>
<feature type="binding site" evidence="12">
    <location>
        <position position="240"/>
    </location>
    <ligand>
        <name>Zn(2+)</name>
        <dbReference type="ChEBI" id="CHEBI:29105"/>
        <label>1</label>
    </ligand>
</feature>
<dbReference type="OrthoDB" id="546632at2759"/>
<evidence type="ECO:0000256" key="3">
    <source>
        <dbReference type="ARBA" id="ARBA00022535"/>
    </source>
</evidence>
<dbReference type="CDD" id="cd00077">
    <property type="entry name" value="HDc"/>
    <property type="match status" value="1"/>
</dbReference>
<comment type="similarity">
    <text evidence="8">Belongs to the cyclic nucleotide phosphodiesterase family. PDE9 subfamily.</text>
</comment>
<evidence type="ECO:0000256" key="1">
    <source>
        <dbReference type="ARBA" id="ARBA00000583"/>
    </source>
</evidence>
<dbReference type="Bgee" id="734701">
    <property type="expression patterns" value="Expressed in camera-type eye and 4 other cell types or tissues"/>
</dbReference>
<comment type="pathway">
    <text evidence="6">Purine metabolism; 3',5'-cyclic GMP degradation; GMP from 3',5'-cyclic GMP: step 1/1.</text>
</comment>
<dbReference type="InterPro" id="IPR023088">
    <property type="entry name" value="PDEase"/>
</dbReference>
<protein>
    <recommendedName>
        <fullName evidence="9">High affinity cGMP-specific 3',5'-cyclic phosphodiesterase 9A</fullName>
        <ecNumber evidence="2">3.1.4.35</ecNumber>
    </recommendedName>
</protein>
<feature type="binding site" evidence="12">
    <location>
        <position position="131"/>
    </location>
    <ligand>
        <name>Zn(2+)</name>
        <dbReference type="ChEBI" id="CHEBI:29105"/>
        <label>1</label>
    </ligand>
</feature>
<reference evidence="17" key="4">
    <citation type="submission" date="2025-04" db="UniProtKB">
        <authorList>
            <consortium name="RefSeq"/>
        </authorList>
    </citation>
    <scope>IDENTIFICATION</scope>
</reference>
<keyword evidence="3" id="KW-0140">cGMP</keyword>
<keyword evidence="4 12" id="KW-0479">Metal-binding</keyword>
<dbReference type="AGR" id="Xenbase:XB-GENE-5917018"/>
<dbReference type="GO" id="GO:0047555">
    <property type="term" value="F:3',5'-cyclic-GMP phosphodiesterase activity"/>
    <property type="evidence" value="ECO:0000318"/>
    <property type="project" value="GO_Central"/>
</dbReference>
<feature type="binding site" evidence="12">
    <location>
        <position position="132"/>
    </location>
    <ligand>
        <name>Zn(2+)</name>
        <dbReference type="ChEBI" id="CHEBI:29105"/>
        <label>1</label>
    </ligand>
</feature>
<dbReference type="PROSITE" id="PS51845">
    <property type="entry name" value="PDEASE_I_2"/>
    <property type="match status" value="1"/>
</dbReference>
<feature type="binding site" evidence="12">
    <location>
        <position position="132"/>
    </location>
    <ligand>
        <name>Zn(2+)</name>
        <dbReference type="ChEBI" id="CHEBI:29105"/>
        <label>2</label>
    </ligand>
</feature>
<evidence type="ECO:0000313" key="17">
    <source>
        <dbReference type="RefSeq" id="NP_001089641.1"/>
    </source>
</evidence>
<dbReference type="Xenbase" id="XB-GENE-5917018">
    <property type="gene designation" value="pde9a.S"/>
</dbReference>